<dbReference type="AlphaFoldDB" id="A0A8S9RNL6"/>
<organism evidence="2 3">
    <name type="scientific">Brassica cretica</name>
    <name type="common">Mustard</name>
    <dbReference type="NCBI Taxonomy" id="69181"/>
    <lineage>
        <taxon>Eukaryota</taxon>
        <taxon>Viridiplantae</taxon>
        <taxon>Streptophyta</taxon>
        <taxon>Embryophyta</taxon>
        <taxon>Tracheophyta</taxon>
        <taxon>Spermatophyta</taxon>
        <taxon>Magnoliopsida</taxon>
        <taxon>eudicotyledons</taxon>
        <taxon>Gunneridae</taxon>
        <taxon>Pentapetalae</taxon>
        <taxon>rosids</taxon>
        <taxon>malvids</taxon>
        <taxon>Brassicales</taxon>
        <taxon>Brassicaceae</taxon>
        <taxon>Brassiceae</taxon>
        <taxon>Brassica</taxon>
    </lineage>
</organism>
<protein>
    <submittedName>
        <fullName evidence="2">Uncharacterized protein</fullName>
    </submittedName>
</protein>
<evidence type="ECO:0000313" key="2">
    <source>
        <dbReference type="EMBL" id="KAF3574978.1"/>
    </source>
</evidence>
<name>A0A8S9RNL6_BRACR</name>
<gene>
    <name evidence="2" type="ORF">F2Q69_00061983</name>
</gene>
<accession>A0A8S9RNL6</accession>
<proteinExistence type="predicted"/>
<dbReference type="EMBL" id="QGKX02000095">
    <property type="protein sequence ID" value="KAF3574978.1"/>
    <property type="molecule type" value="Genomic_DNA"/>
</dbReference>
<feature type="region of interest" description="Disordered" evidence="1">
    <location>
        <begin position="78"/>
        <end position="98"/>
    </location>
</feature>
<evidence type="ECO:0000313" key="3">
    <source>
        <dbReference type="Proteomes" id="UP000712600"/>
    </source>
</evidence>
<evidence type="ECO:0000256" key="1">
    <source>
        <dbReference type="SAM" id="MobiDB-lite"/>
    </source>
</evidence>
<feature type="region of interest" description="Disordered" evidence="1">
    <location>
        <begin position="1"/>
        <end position="50"/>
    </location>
</feature>
<reference evidence="2" key="1">
    <citation type="submission" date="2019-12" db="EMBL/GenBank/DDBJ databases">
        <title>Genome sequencing and annotation of Brassica cretica.</title>
        <authorList>
            <person name="Studholme D.J."/>
            <person name="Sarris P."/>
        </authorList>
    </citation>
    <scope>NUCLEOTIDE SEQUENCE</scope>
    <source>
        <strain evidence="2">PFS-109/04</strain>
        <tissue evidence="2">Leaf</tissue>
    </source>
</reference>
<sequence length="98" mass="11087">MTPRGIKKKAEEEENEKRKKKKEGGEASQEVDQPCNPAVQQTHPPQRYPFSCDEFREMFNSDNNIPDEVVGVFTGSIDLSQLDEDTESNNSSDLKKPS</sequence>
<comment type="caution">
    <text evidence="2">The sequence shown here is derived from an EMBL/GenBank/DDBJ whole genome shotgun (WGS) entry which is preliminary data.</text>
</comment>
<feature type="compositionally biased region" description="Basic and acidic residues" evidence="1">
    <location>
        <begin position="8"/>
        <end position="17"/>
    </location>
</feature>
<dbReference type="Proteomes" id="UP000712600">
    <property type="component" value="Unassembled WGS sequence"/>
</dbReference>